<proteinExistence type="predicted"/>
<dbReference type="PATRIC" id="fig|280505.15.peg.2836"/>
<gene>
    <name evidence="1" type="ORF">LBBP_02908</name>
</gene>
<protein>
    <submittedName>
        <fullName evidence="1">Uncharacterized protein</fullName>
    </submittedName>
</protein>
<accession>A0A0S2IU01</accession>
<evidence type="ECO:0000313" key="2">
    <source>
        <dbReference type="Proteomes" id="UP000058857"/>
    </source>
</evidence>
<dbReference type="Proteomes" id="UP000058857">
    <property type="component" value="Chromosome 1"/>
</dbReference>
<reference evidence="1 2" key="1">
    <citation type="journal article" date="2015" name="PLoS Negl. Trop. Dis.">
        <title>Distribution of Plasmids in Distinct Leptospira Pathogenic Species.</title>
        <authorList>
            <person name="Wang Y."/>
            <person name="Zhuang X."/>
            <person name="Zhong Y."/>
            <person name="Zhang C."/>
            <person name="Zhang Y."/>
            <person name="Zeng L."/>
            <person name="Zhu Y."/>
            <person name="He P."/>
            <person name="Dong K."/>
            <person name="Pal U."/>
            <person name="Guo X."/>
            <person name="Qin J."/>
        </authorList>
    </citation>
    <scope>NUCLEOTIDE SEQUENCE [LARGE SCALE GENOMIC DNA]</scope>
    <source>
        <strain evidence="1 2">56604</strain>
    </source>
</reference>
<sequence length="43" mass="5124">MLKSDYLDLANSRLGMYFIIKSKSYRGQDQKKTYRVVPLDSFF</sequence>
<dbReference type="EMBL" id="CP012029">
    <property type="protein sequence ID" value="ALO27124.1"/>
    <property type="molecule type" value="Genomic_DNA"/>
</dbReference>
<name>A0A0S2IU01_LEPBO</name>
<organism evidence="1">
    <name type="scientific">Leptospira borgpetersenii serovar Ballum</name>
    <dbReference type="NCBI Taxonomy" id="280505"/>
    <lineage>
        <taxon>Bacteria</taxon>
        <taxon>Pseudomonadati</taxon>
        <taxon>Spirochaetota</taxon>
        <taxon>Spirochaetia</taxon>
        <taxon>Leptospirales</taxon>
        <taxon>Leptospiraceae</taxon>
        <taxon>Leptospira</taxon>
    </lineage>
</organism>
<dbReference type="AlphaFoldDB" id="A0A0S2IU01"/>
<evidence type="ECO:0000313" key="1">
    <source>
        <dbReference type="EMBL" id="ALO27124.1"/>
    </source>
</evidence>